<comment type="PTM">
    <text evidence="7">Binds 1 heme group per subunit.</text>
</comment>
<keyword evidence="4" id="KW-0249">Electron transport</keyword>
<dbReference type="GO" id="GO:0042597">
    <property type="term" value="C:periplasmic space"/>
    <property type="evidence" value="ECO:0007669"/>
    <property type="project" value="InterPro"/>
</dbReference>
<feature type="chain" id="PRO_5022898959" evidence="8">
    <location>
        <begin position="21"/>
        <end position="142"/>
    </location>
</feature>
<dbReference type="GO" id="GO:0009055">
    <property type="term" value="F:electron transfer activity"/>
    <property type="evidence" value="ECO:0007669"/>
    <property type="project" value="InterPro"/>
</dbReference>
<keyword evidence="3 6" id="KW-0479">Metal-binding</keyword>
<feature type="binding site" description="covalent" evidence="7">
    <location>
        <position position="132"/>
    </location>
    <ligand>
        <name>heme c</name>
        <dbReference type="ChEBI" id="CHEBI:61717"/>
    </ligand>
</feature>
<dbReference type="Pfam" id="PF01322">
    <property type="entry name" value="Cytochrom_C_2"/>
    <property type="match status" value="1"/>
</dbReference>
<reference evidence="9 10" key="1">
    <citation type="submission" date="2019-06" db="EMBL/GenBank/DDBJ databases">
        <title>New taxonomy in bacterial strain CC-CFT640, isolated from vineyard.</title>
        <authorList>
            <person name="Lin S.-Y."/>
            <person name="Tsai C.-F."/>
            <person name="Young C.-C."/>
        </authorList>
    </citation>
    <scope>NUCLEOTIDE SEQUENCE [LARGE SCALE GENOMIC DNA]</scope>
    <source>
        <strain evidence="9 10">CC-CFT640</strain>
    </source>
</reference>
<keyword evidence="5 6" id="KW-0408">Iron</keyword>
<keyword evidence="10" id="KW-1185">Reference proteome</keyword>
<evidence type="ECO:0000256" key="5">
    <source>
        <dbReference type="ARBA" id="ARBA00023004"/>
    </source>
</evidence>
<dbReference type="GO" id="GO:0005506">
    <property type="term" value="F:iron ion binding"/>
    <property type="evidence" value="ECO:0007669"/>
    <property type="project" value="InterPro"/>
</dbReference>
<dbReference type="GO" id="GO:0022900">
    <property type="term" value="P:electron transport chain"/>
    <property type="evidence" value="ECO:0007669"/>
    <property type="project" value="InterPro"/>
</dbReference>
<dbReference type="AlphaFoldDB" id="A0A5C8PJN3"/>
<feature type="signal peptide" evidence="8">
    <location>
        <begin position="1"/>
        <end position="20"/>
    </location>
</feature>
<dbReference type="EMBL" id="VDUZ01000021">
    <property type="protein sequence ID" value="TXL74034.1"/>
    <property type="molecule type" value="Genomic_DNA"/>
</dbReference>
<keyword evidence="2 7" id="KW-0349">Heme</keyword>
<feature type="binding site" description="axial binding residue" evidence="6">
    <location>
        <position position="136"/>
    </location>
    <ligand>
        <name>heme c</name>
        <dbReference type="ChEBI" id="CHEBI:61717"/>
    </ligand>
    <ligandPart>
        <name>Fe</name>
        <dbReference type="ChEBI" id="CHEBI:18248"/>
    </ligandPart>
</feature>
<protein>
    <submittedName>
        <fullName evidence="9">Cytochrome c</fullName>
    </submittedName>
</protein>
<dbReference type="InterPro" id="IPR002321">
    <property type="entry name" value="Cyt_c_II"/>
</dbReference>
<evidence type="ECO:0000256" key="3">
    <source>
        <dbReference type="ARBA" id="ARBA00022723"/>
    </source>
</evidence>
<dbReference type="InterPro" id="IPR010980">
    <property type="entry name" value="Cyt_c/b562"/>
</dbReference>
<evidence type="ECO:0000256" key="1">
    <source>
        <dbReference type="ARBA" id="ARBA00022448"/>
    </source>
</evidence>
<dbReference type="GO" id="GO:0020037">
    <property type="term" value="F:heme binding"/>
    <property type="evidence" value="ECO:0007669"/>
    <property type="project" value="InterPro"/>
</dbReference>
<dbReference type="OrthoDB" id="9811729at2"/>
<evidence type="ECO:0000313" key="10">
    <source>
        <dbReference type="Proteomes" id="UP000321638"/>
    </source>
</evidence>
<dbReference type="SUPFAM" id="SSF47175">
    <property type="entry name" value="Cytochromes"/>
    <property type="match status" value="1"/>
</dbReference>
<dbReference type="Proteomes" id="UP000321638">
    <property type="component" value="Unassembled WGS sequence"/>
</dbReference>
<evidence type="ECO:0000256" key="4">
    <source>
        <dbReference type="ARBA" id="ARBA00022982"/>
    </source>
</evidence>
<dbReference type="PROSITE" id="PS51009">
    <property type="entry name" value="CYTCII"/>
    <property type="match status" value="1"/>
</dbReference>
<evidence type="ECO:0000256" key="2">
    <source>
        <dbReference type="ARBA" id="ARBA00022617"/>
    </source>
</evidence>
<feature type="binding site" description="covalent" evidence="7">
    <location>
        <position position="135"/>
    </location>
    <ligand>
        <name>heme c</name>
        <dbReference type="ChEBI" id="CHEBI:61717"/>
    </ligand>
</feature>
<evidence type="ECO:0000256" key="8">
    <source>
        <dbReference type="SAM" id="SignalP"/>
    </source>
</evidence>
<dbReference type="Gene3D" id="1.20.120.10">
    <property type="entry name" value="Cytochrome c/b562"/>
    <property type="match status" value="1"/>
</dbReference>
<sequence>MVGAIGLALSGALIGSVALAQGDPIAARKDNRKQAGAQMKAIKGIIDAKGPASGVVQAAAKLKELQLAFPALFPAGSDKGETKALPVVWSDKAGFAAANKAQDTALDALTAAAGSGDMAKIGEAFGNAAKTCGACHDKFRAK</sequence>
<dbReference type="InterPro" id="IPR012127">
    <property type="entry name" value="Cyt_c_prime"/>
</dbReference>
<keyword evidence="8" id="KW-0732">Signal</keyword>
<evidence type="ECO:0000256" key="6">
    <source>
        <dbReference type="PIRSR" id="PIRSR000027-1"/>
    </source>
</evidence>
<accession>A0A5C8PJN3</accession>
<evidence type="ECO:0000313" key="9">
    <source>
        <dbReference type="EMBL" id="TXL74034.1"/>
    </source>
</evidence>
<comment type="caution">
    <text evidence="9">The sequence shown here is derived from an EMBL/GenBank/DDBJ whole genome shotgun (WGS) entry which is preliminary data.</text>
</comment>
<evidence type="ECO:0000256" key="7">
    <source>
        <dbReference type="PIRSR" id="PIRSR000027-2"/>
    </source>
</evidence>
<proteinExistence type="predicted"/>
<dbReference type="PIRSF" id="PIRSF000027">
    <property type="entry name" value="Cytc_c_prime"/>
    <property type="match status" value="1"/>
</dbReference>
<organism evidence="9 10">
    <name type="scientific">Vineibacter terrae</name>
    <dbReference type="NCBI Taxonomy" id="2586908"/>
    <lineage>
        <taxon>Bacteria</taxon>
        <taxon>Pseudomonadati</taxon>
        <taxon>Pseudomonadota</taxon>
        <taxon>Alphaproteobacteria</taxon>
        <taxon>Hyphomicrobiales</taxon>
        <taxon>Vineibacter</taxon>
    </lineage>
</organism>
<keyword evidence="1" id="KW-0813">Transport</keyword>
<name>A0A5C8PJN3_9HYPH</name>
<gene>
    <name evidence="9" type="ORF">FHP25_19050</name>
</gene>